<organism evidence="2 3">
    <name type="scientific">Sabulicella glaciei</name>
    <dbReference type="NCBI Taxonomy" id="2984948"/>
    <lineage>
        <taxon>Bacteria</taxon>
        <taxon>Pseudomonadati</taxon>
        <taxon>Pseudomonadota</taxon>
        <taxon>Alphaproteobacteria</taxon>
        <taxon>Acetobacterales</taxon>
        <taxon>Acetobacteraceae</taxon>
        <taxon>Sabulicella</taxon>
    </lineage>
</organism>
<protein>
    <submittedName>
        <fullName evidence="2">Uncharacterized protein</fullName>
    </submittedName>
</protein>
<feature type="region of interest" description="Disordered" evidence="1">
    <location>
        <begin position="53"/>
        <end position="72"/>
    </location>
</feature>
<name>A0ABT3P2S0_9PROT</name>
<feature type="compositionally biased region" description="Low complexity" evidence="1">
    <location>
        <begin position="59"/>
        <end position="72"/>
    </location>
</feature>
<dbReference type="Proteomes" id="UP001526430">
    <property type="component" value="Unassembled WGS sequence"/>
</dbReference>
<gene>
    <name evidence="2" type="ORF">OF850_23140</name>
</gene>
<evidence type="ECO:0000313" key="2">
    <source>
        <dbReference type="EMBL" id="MCW8088478.1"/>
    </source>
</evidence>
<evidence type="ECO:0000256" key="1">
    <source>
        <dbReference type="SAM" id="MobiDB-lite"/>
    </source>
</evidence>
<evidence type="ECO:0000313" key="3">
    <source>
        <dbReference type="Proteomes" id="UP001526430"/>
    </source>
</evidence>
<sequence length="201" mass="21513">MARNRSKAAKIDVRVEEDLKQLLLVQAKAEGVELADIVRKYLTTMAHAAQAVQHRVGTPSVPSAHHPASEASASPLDPVLLDQLCQPSDVVRFLHAAEGVIHIAAPWSRSKAVAGVSVEVIHRAWAALDRFRREGESGPHALGLRRAVSSNLAPMLLCFGDMKALRTPGQTRERVETALAEADTLLRAAADEILSVGGATS</sequence>
<dbReference type="RefSeq" id="WP_301592741.1">
    <property type="nucleotide sequence ID" value="NZ_JAPFQI010000041.1"/>
</dbReference>
<reference evidence="2 3" key="1">
    <citation type="submission" date="2022-10" db="EMBL/GenBank/DDBJ databases">
        <title>Roseococcus glaciei nov., sp. nov., isolated from glacier.</title>
        <authorList>
            <person name="Liu Q."/>
            <person name="Xin Y.-H."/>
        </authorList>
    </citation>
    <scope>NUCLEOTIDE SEQUENCE [LARGE SCALE GENOMIC DNA]</scope>
    <source>
        <strain evidence="2 3">MDT2-1-1</strain>
    </source>
</reference>
<comment type="caution">
    <text evidence="2">The sequence shown here is derived from an EMBL/GenBank/DDBJ whole genome shotgun (WGS) entry which is preliminary data.</text>
</comment>
<dbReference type="EMBL" id="JAPFQI010000041">
    <property type="protein sequence ID" value="MCW8088478.1"/>
    <property type="molecule type" value="Genomic_DNA"/>
</dbReference>
<keyword evidence="3" id="KW-1185">Reference proteome</keyword>
<accession>A0ABT3P2S0</accession>
<proteinExistence type="predicted"/>